<dbReference type="OrthoDB" id="7490514at2759"/>
<sequence length="199" mass="21503">MPLPPSAKLNCEISGISETEGENTIHIVTLIGSKLGVSLDERDIVSAVSIATPRDYAIITTGTAVAATSEAATLTGAGMGSGGLGLRFLVVCLLRSAQRDDMPRAPRVRHNADISRLNLYYEHKVNIAWSGENALTPTPAVYRLRHTPRVWGGSIGFYPKNGVNARQLSYPDYPEVEQMLLSPHLDGKNLAIKMAYCVI</sequence>
<keyword evidence="2" id="KW-1185">Reference proteome</keyword>
<evidence type="ECO:0000313" key="1">
    <source>
        <dbReference type="EMBL" id="GBP70968.1"/>
    </source>
</evidence>
<dbReference type="Proteomes" id="UP000299102">
    <property type="component" value="Unassembled WGS sequence"/>
</dbReference>
<accession>A0A4C1Y4X3</accession>
<comment type="caution">
    <text evidence="1">The sequence shown here is derived from an EMBL/GenBank/DDBJ whole genome shotgun (WGS) entry which is preliminary data.</text>
</comment>
<reference evidence="1 2" key="1">
    <citation type="journal article" date="2019" name="Commun. Biol.">
        <title>The bagworm genome reveals a unique fibroin gene that provides high tensile strength.</title>
        <authorList>
            <person name="Kono N."/>
            <person name="Nakamura H."/>
            <person name="Ohtoshi R."/>
            <person name="Tomita M."/>
            <person name="Numata K."/>
            <person name="Arakawa K."/>
        </authorList>
    </citation>
    <scope>NUCLEOTIDE SEQUENCE [LARGE SCALE GENOMIC DNA]</scope>
</reference>
<organism evidence="1 2">
    <name type="scientific">Eumeta variegata</name>
    <name type="common">Bagworm moth</name>
    <name type="synonym">Eumeta japonica</name>
    <dbReference type="NCBI Taxonomy" id="151549"/>
    <lineage>
        <taxon>Eukaryota</taxon>
        <taxon>Metazoa</taxon>
        <taxon>Ecdysozoa</taxon>
        <taxon>Arthropoda</taxon>
        <taxon>Hexapoda</taxon>
        <taxon>Insecta</taxon>
        <taxon>Pterygota</taxon>
        <taxon>Neoptera</taxon>
        <taxon>Endopterygota</taxon>
        <taxon>Lepidoptera</taxon>
        <taxon>Glossata</taxon>
        <taxon>Ditrysia</taxon>
        <taxon>Tineoidea</taxon>
        <taxon>Psychidae</taxon>
        <taxon>Oiketicinae</taxon>
        <taxon>Eumeta</taxon>
    </lineage>
</organism>
<gene>
    <name evidence="1" type="ORF">EVAR_48976_1</name>
</gene>
<protein>
    <submittedName>
        <fullName evidence="1">Uncharacterized protein</fullName>
    </submittedName>
</protein>
<dbReference type="EMBL" id="BGZK01001092">
    <property type="protein sequence ID" value="GBP70968.1"/>
    <property type="molecule type" value="Genomic_DNA"/>
</dbReference>
<dbReference type="AlphaFoldDB" id="A0A4C1Y4X3"/>
<proteinExistence type="predicted"/>
<evidence type="ECO:0000313" key="2">
    <source>
        <dbReference type="Proteomes" id="UP000299102"/>
    </source>
</evidence>
<name>A0A4C1Y4X3_EUMVA</name>